<evidence type="ECO:0000256" key="3">
    <source>
        <dbReference type="ARBA" id="ARBA00023125"/>
    </source>
</evidence>
<keyword evidence="8" id="KW-1185">Reference proteome</keyword>
<keyword evidence="4" id="KW-0804">Transcription</keyword>
<sequence length="194" mass="21166">MPKRVDHEKRRREIIQALWRIAAEGGLPAVTLRRVAAEAGVSMNLVQYYFTTKDQLICYGLEGIIEVAVARMTADIDAATGSGDPRAVLRAALVSQLPADEDSRQTSAVYYAYVLYAVTDQNVRELLSGIPRELASPLVPLVEKSQPEGIDPLIEVQSLIALTTGLAVSILIGSYTTGEAVAFIDYRLDRLFTA</sequence>
<reference evidence="7 8" key="1">
    <citation type="submission" date="2019-06" db="EMBL/GenBank/DDBJ databases">
        <title>Sequencing the genomes of 1000 actinobacteria strains.</title>
        <authorList>
            <person name="Klenk H.-P."/>
        </authorList>
    </citation>
    <scope>NUCLEOTIDE SEQUENCE [LARGE SCALE GENOMIC DNA]</scope>
    <source>
        <strain evidence="7 8">DSM 45679</strain>
    </source>
</reference>
<dbReference type="InterPro" id="IPR001647">
    <property type="entry name" value="HTH_TetR"/>
</dbReference>
<dbReference type="PROSITE" id="PS50977">
    <property type="entry name" value="HTH_TETR_2"/>
    <property type="match status" value="1"/>
</dbReference>
<comment type="caution">
    <text evidence="7">The sequence shown here is derived from an EMBL/GenBank/DDBJ whole genome shotgun (WGS) entry which is preliminary data.</text>
</comment>
<accession>A0A542CTT8</accession>
<keyword evidence="2" id="KW-0805">Transcription regulation</keyword>
<dbReference type="InterPro" id="IPR039538">
    <property type="entry name" value="BetI_C"/>
</dbReference>
<dbReference type="AlphaFoldDB" id="A0A542CTT8"/>
<dbReference type="RefSeq" id="WP_142003460.1">
    <property type="nucleotide sequence ID" value="NZ_VFML01000002.1"/>
</dbReference>
<dbReference type="InterPro" id="IPR036271">
    <property type="entry name" value="Tet_transcr_reg_TetR-rel_C_sf"/>
</dbReference>
<evidence type="ECO:0000313" key="7">
    <source>
        <dbReference type="EMBL" id="TQI94204.1"/>
    </source>
</evidence>
<keyword evidence="3 5" id="KW-0238">DNA-binding</keyword>
<proteinExistence type="predicted"/>
<dbReference type="PANTHER" id="PTHR30055:SF228">
    <property type="entry name" value="TRANSCRIPTIONAL REGULATOR-RELATED"/>
    <property type="match status" value="1"/>
</dbReference>
<evidence type="ECO:0000256" key="1">
    <source>
        <dbReference type="ARBA" id="ARBA00022491"/>
    </source>
</evidence>
<dbReference type="Pfam" id="PF13977">
    <property type="entry name" value="TetR_C_6"/>
    <property type="match status" value="1"/>
</dbReference>
<dbReference type="Proteomes" id="UP000320876">
    <property type="component" value="Unassembled WGS sequence"/>
</dbReference>
<feature type="DNA-binding region" description="H-T-H motif" evidence="5">
    <location>
        <begin position="31"/>
        <end position="50"/>
    </location>
</feature>
<evidence type="ECO:0000256" key="2">
    <source>
        <dbReference type="ARBA" id="ARBA00023015"/>
    </source>
</evidence>
<dbReference type="PANTHER" id="PTHR30055">
    <property type="entry name" value="HTH-TYPE TRANSCRIPTIONAL REGULATOR RUTR"/>
    <property type="match status" value="1"/>
</dbReference>
<evidence type="ECO:0000313" key="8">
    <source>
        <dbReference type="Proteomes" id="UP000320876"/>
    </source>
</evidence>
<dbReference type="InterPro" id="IPR009057">
    <property type="entry name" value="Homeodomain-like_sf"/>
</dbReference>
<organism evidence="7 8">
    <name type="scientific">Amycolatopsis cihanbeyliensis</name>
    <dbReference type="NCBI Taxonomy" id="1128664"/>
    <lineage>
        <taxon>Bacteria</taxon>
        <taxon>Bacillati</taxon>
        <taxon>Actinomycetota</taxon>
        <taxon>Actinomycetes</taxon>
        <taxon>Pseudonocardiales</taxon>
        <taxon>Pseudonocardiaceae</taxon>
        <taxon>Amycolatopsis</taxon>
    </lineage>
</organism>
<dbReference type="Pfam" id="PF00440">
    <property type="entry name" value="TetR_N"/>
    <property type="match status" value="1"/>
</dbReference>
<dbReference type="GO" id="GO:0000976">
    <property type="term" value="F:transcription cis-regulatory region binding"/>
    <property type="evidence" value="ECO:0007669"/>
    <property type="project" value="TreeGrafter"/>
</dbReference>
<evidence type="ECO:0000256" key="4">
    <source>
        <dbReference type="ARBA" id="ARBA00023163"/>
    </source>
</evidence>
<dbReference type="OrthoDB" id="9816296at2"/>
<keyword evidence="1" id="KW-0678">Repressor</keyword>
<name>A0A542CTT8_AMYCI</name>
<protein>
    <submittedName>
        <fullName evidence="7">TetR family transcriptional regulator</fullName>
    </submittedName>
</protein>
<dbReference type="InterPro" id="IPR050109">
    <property type="entry name" value="HTH-type_TetR-like_transc_reg"/>
</dbReference>
<gene>
    <name evidence="7" type="ORF">FB471_6362</name>
</gene>
<feature type="domain" description="HTH tetR-type" evidence="6">
    <location>
        <begin position="8"/>
        <end position="68"/>
    </location>
</feature>
<dbReference type="SUPFAM" id="SSF48498">
    <property type="entry name" value="Tetracyclin repressor-like, C-terminal domain"/>
    <property type="match status" value="1"/>
</dbReference>
<dbReference type="GO" id="GO:0003700">
    <property type="term" value="F:DNA-binding transcription factor activity"/>
    <property type="evidence" value="ECO:0007669"/>
    <property type="project" value="TreeGrafter"/>
</dbReference>
<dbReference type="SUPFAM" id="SSF46689">
    <property type="entry name" value="Homeodomain-like"/>
    <property type="match status" value="1"/>
</dbReference>
<dbReference type="EMBL" id="VFML01000002">
    <property type="protein sequence ID" value="TQI94204.1"/>
    <property type="molecule type" value="Genomic_DNA"/>
</dbReference>
<evidence type="ECO:0000259" key="6">
    <source>
        <dbReference type="PROSITE" id="PS50977"/>
    </source>
</evidence>
<evidence type="ECO:0000256" key="5">
    <source>
        <dbReference type="PROSITE-ProRule" id="PRU00335"/>
    </source>
</evidence>
<dbReference type="Gene3D" id="1.10.357.10">
    <property type="entry name" value="Tetracycline Repressor, domain 2"/>
    <property type="match status" value="1"/>
</dbReference>